<dbReference type="FunFam" id="3.40.50.12780:FF:000012">
    <property type="entry name" value="Non-ribosomal peptide synthetase"/>
    <property type="match status" value="1"/>
</dbReference>
<protein>
    <recommendedName>
        <fullName evidence="4">Carrier domain-containing protein</fullName>
    </recommendedName>
</protein>
<dbReference type="NCBIfam" id="TIGR01733">
    <property type="entry name" value="AA-adenyl-dom"/>
    <property type="match status" value="2"/>
</dbReference>
<dbReference type="Gene3D" id="3.30.300.30">
    <property type="match status" value="2"/>
</dbReference>
<dbReference type="Gene3D" id="3.40.50.980">
    <property type="match status" value="4"/>
</dbReference>
<dbReference type="FunFam" id="3.30.300.30:FF:000010">
    <property type="entry name" value="Enterobactin synthetase component F"/>
    <property type="match status" value="1"/>
</dbReference>
<name>A0A916TF49_9ACTN</name>
<dbReference type="InterPro" id="IPR020806">
    <property type="entry name" value="PKS_PP-bd"/>
</dbReference>
<dbReference type="SMART" id="SM00823">
    <property type="entry name" value="PKS_PP"/>
    <property type="match status" value="2"/>
</dbReference>
<gene>
    <name evidence="5" type="ORF">GCM10011489_32080</name>
</gene>
<dbReference type="CDD" id="cd19540">
    <property type="entry name" value="LCL_NRPS-like"/>
    <property type="match status" value="1"/>
</dbReference>
<dbReference type="InterPro" id="IPR045851">
    <property type="entry name" value="AMP-bd_C_sf"/>
</dbReference>
<dbReference type="PANTHER" id="PTHR45527">
    <property type="entry name" value="NONRIBOSOMAL PEPTIDE SYNTHETASE"/>
    <property type="match status" value="1"/>
</dbReference>
<dbReference type="GO" id="GO:0005829">
    <property type="term" value="C:cytosol"/>
    <property type="evidence" value="ECO:0007669"/>
    <property type="project" value="TreeGrafter"/>
</dbReference>
<evidence type="ECO:0000256" key="2">
    <source>
        <dbReference type="ARBA" id="ARBA00022450"/>
    </source>
</evidence>
<dbReference type="GO" id="GO:0044550">
    <property type="term" value="P:secondary metabolite biosynthetic process"/>
    <property type="evidence" value="ECO:0007669"/>
    <property type="project" value="UniProtKB-ARBA"/>
</dbReference>
<evidence type="ECO:0000313" key="6">
    <source>
        <dbReference type="Proteomes" id="UP000621454"/>
    </source>
</evidence>
<dbReference type="InterPro" id="IPR006162">
    <property type="entry name" value="Ppantetheine_attach_site"/>
</dbReference>
<sequence>MSRAELRRRRADVLAQRKAQRGLNSGDAQILRRADRGELSSPQQRMWWLQTADPTTTALNVSVAVDLRGPLDVDALDAAVSAVAARHEILRTVIRADEETGTPRAVVTDEAPGLREVLELGADDDAADQGGVDSMVEAILSGAADHVFDLSVDTPLQVHLIGRGPDHHVLALVTHHVAWDDDCWAIYFEDLGHAYRTITGLGGGRTDGDRIQWDRIQWDRIQWDREAVQYADATRSASDSDPADADGLRYWRQTLGSVTETVELPGESTIASDADDLAAQRRLHLDVETMSRVDALAREHSATAFMVLLAAFDVAIARTCGTDDVVVASPVVNRSLPGADRALGYFGNTVLLRTAIDLDAGFGDAVDATRDTCAGAFAHAGTELDTVVAAIRPDLVADTSSLVRLGFSARKAVDSALDLPGITSQAREVGSLHAQVPVSVMIEWGEGAEVILDHQLAVIDGPHAQVILDVFGEVLAAGLRDPQAALLRAPMMTARALAEAEAMSCGARTPLTADTLPDMFARQVAISGDRVAVDLDETTLTYTDVDVMSNRVARWLLAQNISTHSCVALCFTHSADLVIAALGVLKAGAAYVPVDPTYPADRIAHMLADSAPDLVIGDLGDDVAAQIPHGVRTAELRRVIADTSAPAEAVTDADRAAPLTPADGAYVIYTSGSTGLPKGVLISHRAIVDHLGWMADEYDAGARDALLQVASTSFDVSVGEIFGTLTTGARLVIPRPGGLTDIGYLTALLRDKAVSTMHFVPSLLGMFLMLPDAAQWRSLRRVPIGGEALPGEIADRFHETFEAMLHNFYGPTETTLAASRYKVEGPQGNRIVPIGTPKRNTTLRVLDAGLHPVPAGVIGELYIGGDHLAQGYLHRGALTAERFVADPFDPGRRLYRTGDLVRWTTTGEGLDYIGRADAQVKIRGFRIELGEIEAAIVAVPSVARAVVDVAEHPTRGKVLVGYAIPADPTAGIDEAEIAASLHATLPEHMVPDRVLSIDEVPLTPNGKLDRRALPQPEFERTTALRAPQTPTQHRLCALFADLLALDEIGVDDSFFDIGGHSLLATRLLSRVRAEFGVDISIRDAFDNPTVAGLAEIVDASVAESTTRPPLVPVGEQDHPPLSASQLRQWFIYHFNGASATYNIPFAARIDGPVDVEALRAALRDVLDRHEVLRTTYPMHGESPYQLVHNDVDAELAVLDVTEHDVTAQLARAAEVAIDLATEIPLRATLLRIAPQRHVLSVVIHHIASDEWSAPVLFADLITAYRARAAGGAPEYEPMRLQYRDFAAWQQRLLDGDLEFWRRELADLPEDTIPVPDRPRQATESADGATVTVTVSPDVRAGLREVAISTGASEFMVLQTGVAILLRALGCGDDIPLGSPISGRSDAALERMVGMFINTVVVRNRLDPNASVREAISTARDAALESYAHADVPFEQLVTALAPERVAARHPLFQVLVALRDSGVFTTALDASGATTIAALPHVETTAKFDLTFDFHPPAGAVDSGVVDSGDELAVGINYRTALYDRSTIETMAQRLLRVLAQMAHDPDTVLADVDIATADERTTVLTRWGVGGRAPTPDAGPTTVAALLAASSAPSHAPALRCGTDVIDHGELRRRADLLAARLRAHGAGPGSFVAIGTARGIDMVVALVATMTAGAAYLPLDSRLPDDRLAFTLADAEPAVMIVDETTTQRLPALAPTVTSIDLADPEIWSADPRAGSEPAGVDVAQPDPDDPAYLLFTSGSTGTPKGVVGTQAGMANRLAWQPAMFEVADPDVRLAQGSLAFLDGGLELLAGVIAGAELVIADDEQARDLHALGDLLTDGRIAQVTAVPSAIRVLARDERGVLGSVDRWVCSGEPLTADLLDELRGGAPASEIVNSYGTTESAGAVVRSVLGTQTLRIGRPMPGVEVYLLDDALRPVPAGVPGEIYLGGVQLAQGYWRRPGLTASRFVANPFASYPGARMYRTGDRARWNAEGALEFTGRVDHQIKIRGFRVELGEIEAAMRGIDGVDGAIATAIVRDGRTQIFGYVTLVDSADVESVGDEPGSAIRRRLEGMLPSYAVPAAVVVLDEIPLTGSGKLNRPALPIPDLSGSAAGEPPRTDTERRIAAAMEAVLGVSSVGRDDGFFALGGDSIVSVQLAAALREDGLPVHPQQIFTHTSVAELAAAVDAAVRDGEGTSAQAVSVEPMAASGLDADMLAALQNSWGDQ</sequence>
<dbReference type="InterPro" id="IPR020845">
    <property type="entry name" value="AMP-binding_CS"/>
</dbReference>
<reference evidence="5" key="2">
    <citation type="submission" date="2020-09" db="EMBL/GenBank/DDBJ databases">
        <authorList>
            <person name="Sun Q."/>
            <person name="Zhou Y."/>
        </authorList>
    </citation>
    <scope>NUCLEOTIDE SEQUENCE</scope>
    <source>
        <strain evidence="5">CGMCC 1.12827</strain>
    </source>
</reference>
<dbReference type="CDD" id="cd05930">
    <property type="entry name" value="A_NRPS"/>
    <property type="match status" value="1"/>
</dbReference>
<feature type="domain" description="Carrier" evidence="4">
    <location>
        <begin position="1026"/>
        <end position="1101"/>
    </location>
</feature>
<evidence type="ECO:0000259" key="4">
    <source>
        <dbReference type="PROSITE" id="PS50075"/>
    </source>
</evidence>
<dbReference type="FunFam" id="1.10.1200.10:FF:000016">
    <property type="entry name" value="Non-ribosomal peptide synthase"/>
    <property type="match status" value="1"/>
</dbReference>
<dbReference type="SUPFAM" id="SSF47336">
    <property type="entry name" value="ACP-like"/>
    <property type="match status" value="2"/>
</dbReference>
<dbReference type="InterPro" id="IPR025110">
    <property type="entry name" value="AMP-bd_C"/>
</dbReference>
<keyword evidence="2" id="KW-0596">Phosphopantetheine</keyword>
<dbReference type="Gene3D" id="2.30.38.10">
    <property type="entry name" value="Luciferase, Domain 3"/>
    <property type="match status" value="2"/>
</dbReference>
<dbReference type="Proteomes" id="UP000621454">
    <property type="component" value="Unassembled WGS sequence"/>
</dbReference>
<comment type="caution">
    <text evidence="5">The sequence shown here is derived from an EMBL/GenBank/DDBJ whole genome shotgun (WGS) entry which is preliminary data.</text>
</comment>
<dbReference type="Gene3D" id="1.10.1200.10">
    <property type="entry name" value="ACP-like"/>
    <property type="match status" value="2"/>
</dbReference>
<dbReference type="Pfam" id="PF00550">
    <property type="entry name" value="PP-binding"/>
    <property type="match status" value="2"/>
</dbReference>
<organism evidence="5 6">
    <name type="scientific">Gordonia jinhuaensis</name>
    <dbReference type="NCBI Taxonomy" id="1517702"/>
    <lineage>
        <taxon>Bacteria</taxon>
        <taxon>Bacillati</taxon>
        <taxon>Actinomycetota</taxon>
        <taxon>Actinomycetes</taxon>
        <taxon>Mycobacteriales</taxon>
        <taxon>Gordoniaceae</taxon>
        <taxon>Gordonia</taxon>
    </lineage>
</organism>
<dbReference type="PROSITE" id="PS50075">
    <property type="entry name" value="CARRIER"/>
    <property type="match status" value="2"/>
</dbReference>
<dbReference type="InterPro" id="IPR036736">
    <property type="entry name" value="ACP-like_sf"/>
</dbReference>
<dbReference type="InterPro" id="IPR023213">
    <property type="entry name" value="CAT-like_dom_sf"/>
</dbReference>
<dbReference type="Gene3D" id="3.30.559.30">
    <property type="entry name" value="Nonribosomal peptide synthetase, condensation domain"/>
    <property type="match status" value="2"/>
</dbReference>
<dbReference type="InterPro" id="IPR010071">
    <property type="entry name" value="AA_adenyl_dom"/>
</dbReference>
<evidence type="ECO:0000256" key="3">
    <source>
        <dbReference type="ARBA" id="ARBA00022553"/>
    </source>
</evidence>
<evidence type="ECO:0000256" key="1">
    <source>
        <dbReference type="ARBA" id="ARBA00001957"/>
    </source>
</evidence>
<reference evidence="5" key="1">
    <citation type="journal article" date="2014" name="Int. J. Syst. Evol. Microbiol.">
        <title>Complete genome sequence of Corynebacterium casei LMG S-19264T (=DSM 44701T), isolated from a smear-ripened cheese.</title>
        <authorList>
            <consortium name="US DOE Joint Genome Institute (JGI-PGF)"/>
            <person name="Walter F."/>
            <person name="Albersmeier A."/>
            <person name="Kalinowski J."/>
            <person name="Ruckert C."/>
        </authorList>
    </citation>
    <scope>NUCLEOTIDE SEQUENCE</scope>
    <source>
        <strain evidence="5">CGMCC 1.12827</strain>
    </source>
</reference>
<accession>A0A916TF49</accession>
<dbReference type="InterPro" id="IPR009081">
    <property type="entry name" value="PP-bd_ACP"/>
</dbReference>
<feature type="domain" description="Carrier" evidence="4">
    <location>
        <begin position="2096"/>
        <end position="2170"/>
    </location>
</feature>
<proteinExistence type="predicted"/>
<dbReference type="InterPro" id="IPR000873">
    <property type="entry name" value="AMP-dep_synth/lig_dom"/>
</dbReference>
<dbReference type="PROSITE" id="PS00012">
    <property type="entry name" value="PHOSPHOPANTETHEINE"/>
    <property type="match status" value="2"/>
</dbReference>
<dbReference type="InterPro" id="IPR001242">
    <property type="entry name" value="Condensation_dom"/>
</dbReference>
<dbReference type="Pfam" id="PF00501">
    <property type="entry name" value="AMP-binding"/>
    <property type="match status" value="2"/>
</dbReference>
<dbReference type="PANTHER" id="PTHR45527:SF1">
    <property type="entry name" value="FATTY ACID SYNTHASE"/>
    <property type="match status" value="1"/>
</dbReference>
<dbReference type="SUPFAM" id="SSF56801">
    <property type="entry name" value="Acetyl-CoA synthetase-like"/>
    <property type="match status" value="2"/>
</dbReference>
<dbReference type="NCBIfam" id="NF003417">
    <property type="entry name" value="PRK04813.1"/>
    <property type="match status" value="2"/>
</dbReference>
<dbReference type="CDD" id="cd17646">
    <property type="entry name" value="A_NRPS_AB3403-like"/>
    <property type="match status" value="1"/>
</dbReference>
<dbReference type="GO" id="GO:0003824">
    <property type="term" value="F:catalytic activity"/>
    <property type="evidence" value="ECO:0007669"/>
    <property type="project" value="InterPro"/>
</dbReference>
<dbReference type="Pfam" id="PF00668">
    <property type="entry name" value="Condensation"/>
    <property type="match status" value="2"/>
</dbReference>
<dbReference type="GO" id="GO:0043041">
    <property type="term" value="P:amino acid activation for nonribosomal peptide biosynthetic process"/>
    <property type="evidence" value="ECO:0007669"/>
    <property type="project" value="TreeGrafter"/>
</dbReference>
<dbReference type="SUPFAM" id="SSF52777">
    <property type="entry name" value="CoA-dependent acyltransferases"/>
    <property type="match status" value="4"/>
</dbReference>
<dbReference type="GO" id="GO:0072330">
    <property type="term" value="P:monocarboxylic acid biosynthetic process"/>
    <property type="evidence" value="ECO:0007669"/>
    <property type="project" value="UniProtKB-ARBA"/>
</dbReference>
<dbReference type="FunFam" id="3.40.50.980:FF:000001">
    <property type="entry name" value="Non-ribosomal peptide synthetase"/>
    <property type="match status" value="1"/>
</dbReference>
<dbReference type="Pfam" id="PF13193">
    <property type="entry name" value="AMP-binding_C"/>
    <property type="match status" value="1"/>
</dbReference>
<dbReference type="GO" id="GO:0008610">
    <property type="term" value="P:lipid biosynthetic process"/>
    <property type="evidence" value="ECO:0007669"/>
    <property type="project" value="UniProtKB-ARBA"/>
</dbReference>
<dbReference type="Gene3D" id="3.30.559.10">
    <property type="entry name" value="Chloramphenicol acetyltransferase-like domain"/>
    <property type="match status" value="2"/>
</dbReference>
<dbReference type="EMBL" id="BMGC01000030">
    <property type="protein sequence ID" value="GGB42108.1"/>
    <property type="molecule type" value="Genomic_DNA"/>
</dbReference>
<evidence type="ECO:0000313" key="5">
    <source>
        <dbReference type="EMBL" id="GGB42108.1"/>
    </source>
</evidence>
<keyword evidence="6" id="KW-1185">Reference proteome</keyword>
<comment type="cofactor">
    <cofactor evidence="1">
        <name>pantetheine 4'-phosphate</name>
        <dbReference type="ChEBI" id="CHEBI:47942"/>
    </cofactor>
</comment>
<dbReference type="PROSITE" id="PS00455">
    <property type="entry name" value="AMP_BINDING"/>
    <property type="match status" value="2"/>
</dbReference>
<keyword evidence="3" id="KW-0597">Phosphoprotein</keyword>
<dbReference type="GO" id="GO:0031177">
    <property type="term" value="F:phosphopantetheine binding"/>
    <property type="evidence" value="ECO:0007669"/>
    <property type="project" value="InterPro"/>
</dbReference>